<evidence type="ECO:0000256" key="10">
    <source>
        <dbReference type="ARBA" id="ARBA00039098"/>
    </source>
</evidence>
<dbReference type="eggNOG" id="arCOG00181">
    <property type="taxonomic scope" value="Archaea"/>
</dbReference>
<keyword evidence="7" id="KW-0406">Ion transport</keyword>
<dbReference type="CDD" id="cd03257">
    <property type="entry name" value="ABC_NikE_OppD_transporters"/>
    <property type="match status" value="1"/>
</dbReference>
<protein>
    <recommendedName>
        <fullName evidence="11">Nickel import system ATP-binding protein NikD</fullName>
        <ecNumber evidence="10">7.2.2.11</ecNumber>
    </recommendedName>
</protein>
<dbReference type="Pfam" id="PF08352">
    <property type="entry name" value="oligo_HPY"/>
    <property type="match status" value="1"/>
</dbReference>
<dbReference type="Gene3D" id="3.40.50.300">
    <property type="entry name" value="P-loop containing nucleotide triphosphate hydrolases"/>
    <property type="match status" value="1"/>
</dbReference>
<evidence type="ECO:0000256" key="3">
    <source>
        <dbReference type="ARBA" id="ARBA00022475"/>
    </source>
</evidence>
<evidence type="ECO:0000256" key="1">
    <source>
        <dbReference type="ARBA" id="ARBA00004202"/>
    </source>
</evidence>
<evidence type="ECO:0000256" key="2">
    <source>
        <dbReference type="ARBA" id="ARBA00022448"/>
    </source>
</evidence>
<dbReference type="FunFam" id="3.40.50.300:FF:000016">
    <property type="entry name" value="Oligopeptide ABC transporter ATP-binding component"/>
    <property type="match status" value="1"/>
</dbReference>
<gene>
    <name evidence="14" type="ordered locus">Mboo_2380</name>
</gene>
<evidence type="ECO:0000256" key="7">
    <source>
        <dbReference type="ARBA" id="ARBA00023065"/>
    </source>
</evidence>
<dbReference type="HOGENOM" id="CLU_000604_1_23_2"/>
<organism evidence="14 15">
    <name type="scientific">Methanoregula boonei (strain DSM 21154 / JCM 14090 / 6A8)</name>
    <dbReference type="NCBI Taxonomy" id="456442"/>
    <lineage>
        <taxon>Archaea</taxon>
        <taxon>Methanobacteriati</taxon>
        <taxon>Methanobacteriota</taxon>
        <taxon>Stenosarchaea group</taxon>
        <taxon>Methanomicrobia</taxon>
        <taxon>Methanomicrobiales</taxon>
        <taxon>Methanoregulaceae</taxon>
        <taxon>Methanoregula</taxon>
    </lineage>
</organism>
<comment type="subunit">
    <text evidence="9">The complex is composed of two ATP-binding proteins (NikD and NikE), two transmembrane proteins (NikB and NikC) and a solute-binding protein (NikA).</text>
</comment>
<evidence type="ECO:0000256" key="8">
    <source>
        <dbReference type="ARBA" id="ARBA00023136"/>
    </source>
</evidence>
<dbReference type="OrthoDB" id="18209at2157"/>
<dbReference type="InterPro" id="IPR003593">
    <property type="entry name" value="AAA+_ATPase"/>
</dbReference>
<dbReference type="PANTHER" id="PTHR43297">
    <property type="entry name" value="OLIGOPEPTIDE TRANSPORT ATP-BINDING PROTEIN APPD"/>
    <property type="match status" value="1"/>
</dbReference>
<dbReference type="GO" id="GO:0016887">
    <property type="term" value="F:ATP hydrolysis activity"/>
    <property type="evidence" value="ECO:0007669"/>
    <property type="project" value="InterPro"/>
</dbReference>
<dbReference type="GeneID" id="5410673"/>
<evidence type="ECO:0000256" key="9">
    <source>
        <dbReference type="ARBA" id="ARBA00038669"/>
    </source>
</evidence>
<dbReference type="GO" id="GO:0015413">
    <property type="term" value="F:ABC-type nickel transporter activity"/>
    <property type="evidence" value="ECO:0007669"/>
    <property type="project" value="UniProtKB-EC"/>
</dbReference>
<keyword evidence="15" id="KW-1185">Reference proteome</keyword>
<keyword evidence="5" id="KW-0067">ATP-binding</keyword>
<dbReference type="NCBIfam" id="TIGR01727">
    <property type="entry name" value="oligo_HPY"/>
    <property type="match status" value="1"/>
</dbReference>
<keyword evidence="2" id="KW-0813">Transport</keyword>
<comment type="catalytic activity">
    <reaction evidence="12">
        <text>Ni(2+)(out) + ATP + H2O = Ni(2+)(in) + ADP + phosphate + H(+)</text>
        <dbReference type="Rhea" id="RHEA:15557"/>
        <dbReference type="ChEBI" id="CHEBI:15377"/>
        <dbReference type="ChEBI" id="CHEBI:15378"/>
        <dbReference type="ChEBI" id="CHEBI:30616"/>
        <dbReference type="ChEBI" id="CHEBI:43474"/>
        <dbReference type="ChEBI" id="CHEBI:49786"/>
        <dbReference type="ChEBI" id="CHEBI:456216"/>
        <dbReference type="EC" id="7.2.2.11"/>
    </reaction>
    <physiologicalReaction direction="left-to-right" evidence="12">
        <dbReference type="Rhea" id="RHEA:15558"/>
    </physiologicalReaction>
</comment>
<reference evidence="15" key="1">
    <citation type="journal article" date="2015" name="Microbiology">
        <title>Genome of Methanoregula boonei 6A8 reveals adaptations to oligotrophic peatland environments.</title>
        <authorList>
            <person name="Braeuer S."/>
            <person name="Cadillo-Quiroz H."/>
            <person name="Kyrpides N."/>
            <person name="Woyke T."/>
            <person name="Goodwin L."/>
            <person name="Detter C."/>
            <person name="Podell S."/>
            <person name="Yavitt J.B."/>
            <person name="Zinder S.H."/>
        </authorList>
    </citation>
    <scope>NUCLEOTIDE SEQUENCE [LARGE SCALE GENOMIC DNA]</scope>
    <source>
        <strain evidence="15">DSM 21154 / JCM 14090 / 6A8</strain>
    </source>
</reference>
<proteinExistence type="predicted"/>
<sequence>MNVSGQNGYSEGKYPEADVMELIHITGLKVVFSTRSEEIRAVDIVDLSIDEGDALCLIGESGCGKTVMGMAAIGILPKNAGITGSIRYGGQDLVAAPERSMKQIRGREIAMISQNSANALNPVMKVGDQIAEPLLIHRLCSQKEAREKTLQLLESLGFENPTQAFDRYPHEFSGGMRERILIAIALICNPRVIIADEPTAGLDAQVKTQILGLIKNQVTNGRTLFLITHDMGAAAFLSNRLAVMYAGEILEIGPTKEVLALPLHPYTQGLLASLPSAGLHPIPGVSPSPAHFPAGCRFSDRCPAVQERCRAEHPVMIAARDSRQVRCFLYD</sequence>
<dbReference type="PANTHER" id="PTHR43297:SF13">
    <property type="entry name" value="NICKEL ABC TRANSPORTER, ATP-BINDING PROTEIN"/>
    <property type="match status" value="1"/>
</dbReference>
<comment type="subcellular location">
    <subcellularLocation>
        <location evidence="1">Cell membrane</location>
        <topology evidence="1">Peripheral membrane protein</topology>
    </subcellularLocation>
</comment>
<evidence type="ECO:0000256" key="5">
    <source>
        <dbReference type="ARBA" id="ARBA00022840"/>
    </source>
</evidence>
<dbReference type="InterPro" id="IPR013563">
    <property type="entry name" value="Oligopep_ABC_C"/>
</dbReference>
<dbReference type="RefSeq" id="WP_012107956.1">
    <property type="nucleotide sequence ID" value="NC_009712.1"/>
</dbReference>
<evidence type="ECO:0000313" key="14">
    <source>
        <dbReference type="EMBL" id="ABS56894.1"/>
    </source>
</evidence>
<evidence type="ECO:0000259" key="13">
    <source>
        <dbReference type="PROSITE" id="PS50893"/>
    </source>
</evidence>
<keyword evidence="8" id="KW-0472">Membrane</keyword>
<name>A7IAY3_METB6</name>
<evidence type="ECO:0000256" key="4">
    <source>
        <dbReference type="ARBA" id="ARBA00022741"/>
    </source>
</evidence>
<dbReference type="GO" id="GO:0005886">
    <property type="term" value="C:plasma membrane"/>
    <property type="evidence" value="ECO:0007669"/>
    <property type="project" value="UniProtKB-SubCell"/>
</dbReference>
<dbReference type="EC" id="7.2.2.11" evidence="10"/>
<evidence type="ECO:0000256" key="11">
    <source>
        <dbReference type="ARBA" id="ARBA00044143"/>
    </source>
</evidence>
<dbReference type="Proteomes" id="UP000002408">
    <property type="component" value="Chromosome"/>
</dbReference>
<dbReference type="SUPFAM" id="SSF52540">
    <property type="entry name" value="P-loop containing nucleoside triphosphate hydrolases"/>
    <property type="match status" value="1"/>
</dbReference>
<keyword evidence="3" id="KW-1003">Cell membrane</keyword>
<dbReference type="Pfam" id="PF00005">
    <property type="entry name" value="ABC_tran"/>
    <property type="match status" value="1"/>
</dbReference>
<dbReference type="EMBL" id="CP000780">
    <property type="protein sequence ID" value="ABS56894.1"/>
    <property type="molecule type" value="Genomic_DNA"/>
</dbReference>
<dbReference type="KEGG" id="mbn:Mboo_2380"/>
<evidence type="ECO:0000256" key="6">
    <source>
        <dbReference type="ARBA" id="ARBA00022967"/>
    </source>
</evidence>
<keyword evidence="6" id="KW-1278">Translocase</keyword>
<feature type="domain" description="ABC transporter" evidence="13">
    <location>
        <begin position="25"/>
        <end position="271"/>
    </location>
</feature>
<dbReference type="STRING" id="456442.Mboo_2380"/>
<dbReference type="InterPro" id="IPR027417">
    <property type="entry name" value="P-loop_NTPase"/>
</dbReference>
<dbReference type="GO" id="GO:0015833">
    <property type="term" value="P:peptide transport"/>
    <property type="evidence" value="ECO:0007669"/>
    <property type="project" value="InterPro"/>
</dbReference>
<dbReference type="SMART" id="SM00382">
    <property type="entry name" value="AAA"/>
    <property type="match status" value="1"/>
</dbReference>
<dbReference type="GO" id="GO:0005524">
    <property type="term" value="F:ATP binding"/>
    <property type="evidence" value="ECO:0007669"/>
    <property type="project" value="UniProtKB-KW"/>
</dbReference>
<dbReference type="AlphaFoldDB" id="A7IAY3"/>
<evidence type="ECO:0000256" key="12">
    <source>
        <dbReference type="ARBA" id="ARBA00048610"/>
    </source>
</evidence>
<keyword evidence="4" id="KW-0547">Nucleotide-binding</keyword>
<dbReference type="InterPro" id="IPR050388">
    <property type="entry name" value="ABC_Ni/Peptide_Import"/>
</dbReference>
<dbReference type="InterPro" id="IPR003439">
    <property type="entry name" value="ABC_transporter-like_ATP-bd"/>
</dbReference>
<dbReference type="PROSITE" id="PS50893">
    <property type="entry name" value="ABC_TRANSPORTER_2"/>
    <property type="match status" value="1"/>
</dbReference>
<evidence type="ECO:0000313" key="15">
    <source>
        <dbReference type="Proteomes" id="UP000002408"/>
    </source>
</evidence>
<accession>A7IAY3</accession>